<evidence type="ECO:0000313" key="6">
    <source>
        <dbReference type="Proteomes" id="UP000662814"/>
    </source>
</evidence>
<keyword evidence="2" id="KW-0238">DNA-binding</keyword>
<dbReference type="Pfam" id="PF01638">
    <property type="entry name" value="HxlR"/>
    <property type="match status" value="1"/>
</dbReference>
<dbReference type="Gene3D" id="1.10.10.10">
    <property type="entry name" value="Winged helix-like DNA-binding domain superfamily/Winged helix DNA-binding domain"/>
    <property type="match status" value="1"/>
</dbReference>
<evidence type="ECO:0000256" key="1">
    <source>
        <dbReference type="ARBA" id="ARBA00023015"/>
    </source>
</evidence>
<dbReference type="PANTHER" id="PTHR33204">
    <property type="entry name" value="TRANSCRIPTIONAL REGULATOR, MARR FAMILY"/>
    <property type="match status" value="1"/>
</dbReference>
<name>A0ABX6YLH2_9MICO</name>
<keyword evidence="6" id="KW-1185">Reference proteome</keyword>
<dbReference type="Proteomes" id="UP000662814">
    <property type="component" value="Chromosome"/>
</dbReference>
<feature type="domain" description="HTH hxlR-type" evidence="4">
    <location>
        <begin position="50"/>
        <end position="151"/>
    </location>
</feature>
<organism evidence="5 6">
    <name type="scientific">Paramicrobacterium chengjingii</name>
    <dbReference type="NCBI Taxonomy" id="2769067"/>
    <lineage>
        <taxon>Bacteria</taxon>
        <taxon>Bacillati</taxon>
        <taxon>Actinomycetota</taxon>
        <taxon>Actinomycetes</taxon>
        <taxon>Micrococcales</taxon>
        <taxon>Microbacteriaceae</taxon>
        <taxon>Paramicrobacterium</taxon>
    </lineage>
</organism>
<accession>A0ABX6YLH2</accession>
<evidence type="ECO:0000259" key="4">
    <source>
        <dbReference type="PROSITE" id="PS51118"/>
    </source>
</evidence>
<dbReference type="InterPro" id="IPR036390">
    <property type="entry name" value="WH_DNA-bd_sf"/>
</dbReference>
<dbReference type="PROSITE" id="PS51118">
    <property type="entry name" value="HTH_HXLR"/>
    <property type="match status" value="1"/>
</dbReference>
<keyword evidence="1" id="KW-0805">Transcription regulation</keyword>
<dbReference type="InterPro" id="IPR002577">
    <property type="entry name" value="HTH_HxlR"/>
</dbReference>
<dbReference type="EMBL" id="CP061169">
    <property type="protein sequence ID" value="QPZ39567.1"/>
    <property type="molecule type" value="Genomic_DNA"/>
</dbReference>
<evidence type="ECO:0000313" key="5">
    <source>
        <dbReference type="EMBL" id="QPZ39567.1"/>
    </source>
</evidence>
<proteinExistence type="predicted"/>
<keyword evidence="3" id="KW-0804">Transcription</keyword>
<sequence>MTAPLGYAWLPSHVRRLQVRAEDGTVKEPGSREVALSPTSRRGNLFDPACPTRKLLDRVGGKWTVMVVTVLGDDYPSEVRFAEMTRKIPGISKKMLAQTLKSLERDSLIERRVEATSPPRVHYRLTPLGASLTDPLARLREWAEANMSVIDEAGAEWDERTRTAG</sequence>
<protein>
    <submittedName>
        <fullName evidence="5">Helix-turn-helix transcriptional regulator</fullName>
    </submittedName>
</protein>
<dbReference type="RefSeq" id="WP_166989069.1">
    <property type="nucleotide sequence ID" value="NZ_CP061169.1"/>
</dbReference>
<dbReference type="SUPFAM" id="SSF46785">
    <property type="entry name" value="Winged helix' DNA-binding domain"/>
    <property type="match status" value="1"/>
</dbReference>
<evidence type="ECO:0000256" key="3">
    <source>
        <dbReference type="ARBA" id="ARBA00023163"/>
    </source>
</evidence>
<reference evidence="5 6" key="1">
    <citation type="submission" date="2020-12" db="EMBL/GenBank/DDBJ databases">
        <title>Microbacterium sp. HY060.</title>
        <authorList>
            <person name="Zhou J."/>
        </authorList>
    </citation>
    <scope>NUCLEOTIDE SEQUENCE [LARGE SCALE GENOMIC DNA]</scope>
    <source>
        <strain evidence="5 6">HY60</strain>
    </source>
</reference>
<evidence type="ECO:0000256" key="2">
    <source>
        <dbReference type="ARBA" id="ARBA00023125"/>
    </source>
</evidence>
<dbReference type="InterPro" id="IPR036388">
    <property type="entry name" value="WH-like_DNA-bd_sf"/>
</dbReference>
<gene>
    <name evidence="5" type="ORF">HCR76_05790</name>
</gene>
<dbReference type="PANTHER" id="PTHR33204:SF37">
    <property type="entry name" value="HTH-TYPE TRANSCRIPTIONAL REGULATOR YODB"/>
    <property type="match status" value="1"/>
</dbReference>